<comment type="caution">
    <text evidence="2">The sequence shown here is derived from an EMBL/GenBank/DDBJ whole genome shotgun (WGS) entry which is preliminary data.</text>
</comment>
<sequence length="76" mass="8175">MVRVPGSSGDSGFHRESTSQEEFKVNAESEIEASTEGESPSTPLIEAGFADRLSAGRSFGDVKKEEDSAMDLVEKH</sequence>
<evidence type="ECO:0000313" key="3">
    <source>
        <dbReference type="Proteomes" id="UP001165121"/>
    </source>
</evidence>
<keyword evidence="3" id="KW-1185">Reference proteome</keyword>
<accession>A0A9W6XBR3</accession>
<gene>
    <name evidence="2" type="ORF">Pfra01_000949300</name>
</gene>
<dbReference type="EMBL" id="BSXT01000881">
    <property type="protein sequence ID" value="GMF35655.1"/>
    <property type="molecule type" value="Genomic_DNA"/>
</dbReference>
<feature type="compositionally biased region" description="Basic and acidic residues" evidence="1">
    <location>
        <begin position="60"/>
        <end position="76"/>
    </location>
</feature>
<evidence type="ECO:0000256" key="1">
    <source>
        <dbReference type="SAM" id="MobiDB-lite"/>
    </source>
</evidence>
<feature type="compositionally biased region" description="Basic and acidic residues" evidence="1">
    <location>
        <begin position="12"/>
        <end position="27"/>
    </location>
</feature>
<dbReference type="AlphaFoldDB" id="A0A9W6XBR3"/>
<organism evidence="2 3">
    <name type="scientific">Phytophthora fragariaefolia</name>
    <dbReference type="NCBI Taxonomy" id="1490495"/>
    <lineage>
        <taxon>Eukaryota</taxon>
        <taxon>Sar</taxon>
        <taxon>Stramenopiles</taxon>
        <taxon>Oomycota</taxon>
        <taxon>Peronosporomycetes</taxon>
        <taxon>Peronosporales</taxon>
        <taxon>Peronosporaceae</taxon>
        <taxon>Phytophthora</taxon>
    </lineage>
</organism>
<reference evidence="2" key="1">
    <citation type="submission" date="2023-04" db="EMBL/GenBank/DDBJ databases">
        <title>Phytophthora fragariaefolia NBRC 109709.</title>
        <authorList>
            <person name="Ichikawa N."/>
            <person name="Sato H."/>
            <person name="Tonouchi N."/>
        </authorList>
    </citation>
    <scope>NUCLEOTIDE SEQUENCE</scope>
    <source>
        <strain evidence="2">NBRC 109709</strain>
    </source>
</reference>
<proteinExistence type="predicted"/>
<name>A0A9W6XBR3_9STRA</name>
<protein>
    <submittedName>
        <fullName evidence="2">Unnamed protein product</fullName>
    </submittedName>
</protein>
<dbReference type="OrthoDB" id="126371at2759"/>
<evidence type="ECO:0000313" key="2">
    <source>
        <dbReference type="EMBL" id="GMF35655.1"/>
    </source>
</evidence>
<feature type="region of interest" description="Disordered" evidence="1">
    <location>
        <begin position="1"/>
        <end position="76"/>
    </location>
</feature>
<dbReference type="Proteomes" id="UP001165121">
    <property type="component" value="Unassembled WGS sequence"/>
</dbReference>